<feature type="compositionally biased region" description="Polar residues" evidence="1">
    <location>
        <begin position="1"/>
        <end position="11"/>
    </location>
</feature>
<proteinExistence type="predicted"/>
<sequence>MVRKVVQSQTPEEMSEEYSEYMRNRLGEEASSSGLIKEKSEIMLRKNSVKDIIISHIDEDYHKKILDHKGDDCNANTYSTQRYKRPFNSTDEYGTPVKRNKLPQTQRARGRGSGNPRGRYTNFRGNSRANFRARGTNRGSKNNPTARRADLDDGLTDQENFEEGDGQYDGYNESGGGDKKGVYFEQTAVEIRTVVSHSEIR</sequence>
<feature type="non-terminal residue" evidence="2">
    <location>
        <position position="1"/>
    </location>
</feature>
<name>A0ABN8J091_9NEOP</name>
<evidence type="ECO:0000313" key="2">
    <source>
        <dbReference type="EMBL" id="CAH2071028.1"/>
    </source>
</evidence>
<reference evidence="2" key="1">
    <citation type="submission" date="2022-03" db="EMBL/GenBank/DDBJ databases">
        <authorList>
            <person name="Martin H S."/>
        </authorList>
    </citation>
    <scope>NUCLEOTIDE SEQUENCE</scope>
</reference>
<feature type="region of interest" description="Disordered" evidence="1">
    <location>
        <begin position="1"/>
        <end position="20"/>
    </location>
</feature>
<feature type="region of interest" description="Disordered" evidence="1">
    <location>
        <begin position="85"/>
        <end position="179"/>
    </location>
</feature>
<feature type="compositionally biased region" description="Acidic residues" evidence="1">
    <location>
        <begin position="152"/>
        <end position="166"/>
    </location>
</feature>
<gene>
    <name evidence="2" type="ORF">IPOD504_LOCUS14951</name>
</gene>
<evidence type="ECO:0000313" key="3">
    <source>
        <dbReference type="Proteomes" id="UP000837857"/>
    </source>
</evidence>
<dbReference type="Proteomes" id="UP000837857">
    <property type="component" value="Chromosome 6"/>
</dbReference>
<keyword evidence="3" id="KW-1185">Reference proteome</keyword>
<organism evidence="2 3">
    <name type="scientific">Iphiclides podalirius</name>
    <name type="common">scarce swallowtail</name>
    <dbReference type="NCBI Taxonomy" id="110791"/>
    <lineage>
        <taxon>Eukaryota</taxon>
        <taxon>Metazoa</taxon>
        <taxon>Ecdysozoa</taxon>
        <taxon>Arthropoda</taxon>
        <taxon>Hexapoda</taxon>
        <taxon>Insecta</taxon>
        <taxon>Pterygota</taxon>
        <taxon>Neoptera</taxon>
        <taxon>Endopterygota</taxon>
        <taxon>Lepidoptera</taxon>
        <taxon>Glossata</taxon>
        <taxon>Ditrysia</taxon>
        <taxon>Papilionoidea</taxon>
        <taxon>Papilionidae</taxon>
        <taxon>Papilioninae</taxon>
        <taxon>Iphiclides</taxon>
    </lineage>
</organism>
<evidence type="ECO:0000256" key="1">
    <source>
        <dbReference type="SAM" id="MobiDB-lite"/>
    </source>
</evidence>
<dbReference type="EMBL" id="OW152818">
    <property type="protein sequence ID" value="CAH2071028.1"/>
    <property type="molecule type" value="Genomic_DNA"/>
</dbReference>
<accession>A0ABN8J091</accession>
<protein>
    <submittedName>
        <fullName evidence="2">Uncharacterized protein</fullName>
    </submittedName>
</protein>